<evidence type="ECO:0000256" key="3">
    <source>
        <dbReference type="ARBA" id="ARBA00023239"/>
    </source>
</evidence>
<evidence type="ECO:0000256" key="2">
    <source>
        <dbReference type="ARBA" id="ARBA00022962"/>
    </source>
</evidence>
<dbReference type="InterPro" id="IPR029062">
    <property type="entry name" value="Class_I_gatase-like"/>
</dbReference>
<evidence type="ECO:0000256" key="1">
    <source>
        <dbReference type="ARBA" id="ARBA00012266"/>
    </source>
</evidence>
<evidence type="ECO:0000259" key="5">
    <source>
        <dbReference type="Pfam" id="PF00117"/>
    </source>
</evidence>
<comment type="caution">
    <text evidence="7">The sequence shown here is derived from an EMBL/GenBank/DDBJ whole genome shotgun (WGS) entry which is preliminary data.</text>
</comment>
<comment type="catalytic activity">
    <reaction evidence="4">
        <text>chorismate + L-glutamine = anthranilate + pyruvate + L-glutamate + H(+)</text>
        <dbReference type="Rhea" id="RHEA:21732"/>
        <dbReference type="ChEBI" id="CHEBI:15361"/>
        <dbReference type="ChEBI" id="CHEBI:15378"/>
        <dbReference type="ChEBI" id="CHEBI:16567"/>
        <dbReference type="ChEBI" id="CHEBI:29748"/>
        <dbReference type="ChEBI" id="CHEBI:29985"/>
        <dbReference type="ChEBI" id="CHEBI:58359"/>
        <dbReference type="EC" id="4.1.3.27"/>
    </reaction>
</comment>
<dbReference type="SUPFAM" id="SSF56322">
    <property type="entry name" value="ADC synthase"/>
    <property type="match status" value="1"/>
</dbReference>
<proteinExistence type="predicted"/>
<name>A0A4R4RJA6_9ACTN</name>
<dbReference type="InterPro" id="IPR017926">
    <property type="entry name" value="GATASE"/>
</dbReference>
<dbReference type="InterPro" id="IPR006221">
    <property type="entry name" value="TrpG/PapA_dom"/>
</dbReference>
<dbReference type="Gene3D" id="3.60.120.10">
    <property type="entry name" value="Anthranilate synthase"/>
    <property type="match status" value="1"/>
</dbReference>
<feature type="domain" description="Glutamine amidotransferase" evidence="5">
    <location>
        <begin position="434"/>
        <end position="610"/>
    </location>
</feature>
<dbReference type="Pfam" id="PF00425">
    <property type="entry name" value="Chorismate_bind"/>
    <property type="match status" value="1"/>
</dbReference>
<reference evidence="7 8" key="1">
    <citation type="submission" date="2019-02" db="EMBL/GenBank/DDBJ databases">
        <title>Draft genome sequences of novel Actinobacteria.</title>
        <authorList>
            <person name="Sahin N."/>
            <person name="Ay H."/>
            <person name="Saygin H."/>
        </authorList>
    </citation>
    <scope>NUCLEOTIDE SEQUENCE [LARGE SCALE GENOMIC DNA]</scope>
    <source>
        <strain evidence="7 8">KC603</strain>
    </source>
</reference>
<dbReference type="InterPro" id="IPR015890">
    <property type="entry name" value="Chorismate_C"/>
</dbReference>
<dbReference type="InterPro" id="IPR005801">
    <property type="entry name" value="ADC_synthase"/>
</dbReference>
<dbReference type="EMBL" id="SMKL01000042">
    <property type="protein sequence ID" value="TDC49424.1"/>
    <property type="molecule type" value="Genomic_DNA"/>
</dbReference>
<dbReference type="SUPFAM" id="SSF52317">
    <property type="entry name" value="Class I glutamine amidotransferase-like"/>
    <property type="match status" value="1"/>
</dbReference>
<dbReference type="PANTHER" id="PTHR11236">
    <property type="entry name" value="AMINOBENZOATE/ANTHRANILATE SYNTHASE"/>
    <property type="match status" value="1"/>
</dbReference>
<gene>
    <name evidence="7" type="ORF">E1212_18325</name>
</gene>
<dbReference type="GO" id="GO:0004049">
    <property type="term" value="F:anthranilate synthase activity"/>
    <property type="evidence" value="ECO:0007669"/>
    <property type="project" value="UniProtKB-EC"/>
</dbReference>
<feature type="domain" description="Chorismate-utilising enzyme C-terminal" evidence="6">
    <location>
        <begin position="112"/>
        <end position="369"/>
    </location>
</feature>
<protein>
    <recommendedName>
        <fullName evidence="1">anthranilate synthase</fullName>
        <ecNumber evidence="1">4.1.3.27</ecNumber>
    </recommendedName>
</protein>
<dbReference type="RefSeq" id="WP_131985057.1">
    <property type="nucleotide sequence ID" value="NZ_SMKL01000042.1"/>
</dbReference>
<dbReference type="Pfam" id="PF00117">
    <property type="entry name" value="GATase"/>
    <property type="match status" value="1"/>
</dbReference>
<organism evidence="7 8">
    <name type="scientific">Jiangella ureilytica</name>
    <dbReference type="NCBI Taxonomy" id="2530374"/>
    <lineage>
        <taxon>Bacteria</taxon>
        <taxon>Bacillati</taxon>
        <taxon>Actinomycetota</taxon>
        <taxon>Actinomycetes</taxon>
        <taxon>Jiangellales</taxon>
        <taxon>Jiangellaceae</taxon>
        <taxon>Jiangella</taxon>
    </lineage>
</organism>
<evidence type="ECO:0000313" key="7">
    <source>
        <dbReference type="EMBL" id="TDC49424.1"/>
    </source>
</evidence>
<dbReference type="OrthoDB" id="8594609at2"/>
<keyword evidence="2" id="KW-0315">Glutamine amidotransferase</keyword>
<keyword evidence="8" id="KW-1185">Reference proteome</keyword>
<dbReference type="AlphaFoldDB" id="A0A4R4RJA6"/>
<dbReference type="PANTHER" id="PTHR11236:SF49">
    <property type="entry name" value="ANTHRANILATE SYNTHASE COMPONENT 1"/>
    <property type="match status" value="1"/>
</dbReference>
<evidence type="ECO:0000313" key="8">
    <source>
        <dbReference type="Proteomes" id="UP000295621"/>
    </source>
</evidence>
<sequence>MLTDLLDDPAPPPFALLARAGRPGVELLLGDVVDVDRLADIPLPEGNGDGATLALVPYRQLAERGFVCHDDGVPLRCLRVRSRVSLDRDEVLAVLAGGAVDVAPGGFDVPDEEYADIVGRVIRDEIGRGAGANFVIRRDYLARLSGPAPHAALRLFGRLLAGEPGAYWTFAVHADDQTLVGATPERHVSVDAGTVVMNPISGTYRVPAGGATADDLLRFLADPKETEELFMVVDEELKMMSAVCEDGGRVLGPYLKEMSHLIHTEYLLEGTTRLDVRDVLRETMFAPTVTGSPLENAARVITRYEAGGRGYYAGVAALIEHDGDRLTVDAPILIRTAYLDPDGTVRVPVGATLVRHSVAGHEVAETHAKAAGVLAALGVGAPAGRGAGRSPSPSFDDDPAIAAALTARNRTLAPFWLRPQGPDTRPALAGRSALIVDAEDRWTAMLAHLLRRLGMRAEVRRWDSVSAADVDAVDLVVSGPGPGDPRDLDDPRIARLHELVTARLAAGLPLLAVCLSHQVLAGMLGLPVGPLPQPYQGTQRPVSLFGHETRVGFYNTFAASVPARADLPDGLEIAAHPGTGEVFALRGSGFASVQFHLESILSADGVDLLAGLVTDVLAAAREGRAVGA</sequence>
<accession>A0A4R4RJA6</accession>
<dbReference type="Gene3D" id="3.40.50.880">
    <property type="match status" value="1"/>
</dbReference>
<dbReference type="EC" id="4.1.3.27" evidence="1"/>
<keyword evidence="3" id="KW-0456">Lyase</keyword>
<dbReference type="PROSITE" id="PS51273">
    <property type="entry name" value="GATASE_TYPE_1"/>
    <property type="match status" value="1"/>
</dbReference>
<dbReference type="InterPro" id="IPR019999">
    <property type="entry name" value="Anth_synth_I-like"/>
</dbReference>
<evidence type="ECO:0000256" key="4">
    <source>
        <dbReference type="ARBA" id="ARBA00047683"/>
    </source>
</evidence>
<dbReference type="Proteomes" id="UP000295621">
    <property type="component" value="Unassembled WGS sequence"/>
</dbReference>
<evidence type="ECO:0000259" key="6">
    <source>
        <dbReference type="Pfam" id="PF00425"/>
    </source>
</evidence>
<dbReference type="CDD" id="cd01743">
    <property type="entry name" value="GATase1_Anthranilate_Synthase"/>
    <property type="match status" value="1"/>
</dbReference>
<dbReference type="GO" id="GO:0000162">
    <property type="term" value="P:L-tryptophan biosynthetic process"/>
    <property type="evidence" value="ECO:0007669"/>
    <property type="project" value="TreeGrafter"/>
</dbReference>
<dbReference type="PRINTS" id="PR00097">
    <property type="entry name" value="ANTSNTHASEII"/>
</dbReference>
<dbReference type="PRINTS" id="PR00096">
    <property type="entry name" value="GATASE"/>
</dbReference>